<comment type="subcellular location">
    <subcellularLocation>
        <location evidence="1 10">Mitochondrion inner membrane</location>
        <topology evidence="1 10">Single-pass membrane protein</topology>
    </subcellularLocation>
</comment>
<gene>
    <name evidence="12" type="ORF">RDB_LOCUS7770</name>
</gene>
<evidence type="ECO:0000256" key="2">
    <source>
        <dbReference type="ARBA" id="ARBA00010320"/>
    </source>
</evidence>
<organism evidence="12 13">
    <name type="scientific">Rhizoctonia solani</name>
    <dbReference type="NCBI Taxonomy" id="456999"/>
    <lineage>
        <taxon>Eukaryota</taxon>
        <taxon>Fungi</taxon>
        <taxon>Dikarya</taxon>
        <taxon>Basidiomycota</taxon>
        <taxon>Agaricomycotina</taxon>
        <taxon>Agaricomycetes</taxon>
        <taxon>Cantharellales</taxon>
        <taxon>Ceratobasidiaceae</taxon>
        <taxon>Rhizoctonia</taxon>
    </lineage>
</organism>
<evidence type="ECO:0000256" key="3">
    <source>
        <dbReference type="ARBA" id="ARBA00020222"/>
    </source>
</evidence>
<keyword evidence="7 10" id="KW-0496">Mitochondrion</keyword>
<dbReference type="SUPFAM" id="SSF52540">
    <property type="entry name" value="P-loop containing nucleoside triphosphate hydrolases"/>
    <property type="match status" value="1"/>
</dbReference>
<evidence type="ECO:0000256" key="4">
    <source>
        <dbReference type="ARBA" id="ARBA00022692"/>
    </source>
</evidence>
<proteinExistence type="inferred from homology"/>
<comment type="similarity">
    <text evidence="2 10">Belongs to the YME2 family.</text>
</comment>
<evidence type="ECO:0000256" key="6">
    <source>
        <dbReference type="ARBA" id="ARBA00022989"/>
    </source>
</evidence>
<dbReference type="AlphaFoldDB" id="A0A8H2ZW49"/>
<comment type="function">
    <text evidence="9 10">Plays a role in maintaining the mitochondrial genome and in controlling the mtDNA escape. Involved in the regulation of mtDNA nucleotide structure and number. May have a dispensable role in early maturation of pre-rRNA.</text>
</comment>
<reference evidence="12" key="1">
    <citation type="submission" date="2021-01" db="EMBL/GenBank/DDBJ databases">
        <authorList>
            <person name="Kaushik A."/>
        </authorList>
    </citation>
    <scope>NUCLEOTIDE SEQUENCE</scope>
    <source>
        <strain evidence="12">AG1-1B</strain>
    </source>
</reference>
<dbReference type="GO" id="GO:0006397">
    <property type="term" value="P:mRNA processing"/>
    <property type="evidence" value="ECO:0007669"/>
    <property type="project" value="UniProtKB-UniRule"/>
</dbReference>
<dbReference type="Proteomes" id="UP000663826">
    <property type="component" value="Unassembled WGS sequence"/>
</dbReference>
<keyword evidence="6" id="KW-1133">Transmembrane helix</keyword>
<comment type="caution">
    <text evidence="12">The sequence shown here is derived from an EMBL/GenBank/DDBJ whole genome shotgun (WGS) entry which is preliminary data.</text>
</comment>
<dbReference type="GO" id="GO:0005743">
    <property type="term" value="C:mitochondrial inner membrane"/>
    <property type="evidence" value="ECO:0007669"/>
    <property type="project" value="UniProtKB-SubCell"/>
</dbReference>
<dbReference type="InterPro" id="IPR027417">
    <property type="entry name" value="P-loop_NTPase"/>
</dbReference>
<evidence type="ECO:0000256" key="7">
    <source>
        <dbReference type="ARBA" id="ARBA00023128"/>
    </source>
</evidence>
<name>A0A8H2ZW49_9AGAM</name>
<sequence>VLDIEPRIKDGGVFVHFEYISPLGSGTSEDPAIRLTELKAMADIQAAIQAAAAKQGGIPSWLGFSAPRKFWLPYGRITKLDPPTPAPAGTLRSATVTYDRVRSAVLARNCLHGVNLTTDGDVIGRSGPGIAMAVAPGTKLTRLSVLYNQPLKEKAIRNWLTSHPRIVLPILAFLIGTITYTVFDPIRELSIQGKVMNWFDYRDYTLYKWLRENAFERIASTFSGKHIGETEAEEPAIWKERKDAKVTLRAYLNDFPSTVAVIHGPAGAGKGELVNSIMKEEDRPSMTIDCTKILNAPNDSGIVRELAKQTGYWPYFSFLSSLNNMIDLASVGLIGQKARRLSPS</sequence>
<accession>A0A8H2ZW49</accession>
<dbReference type="EMBL" id="CAJMWQ010000303">
    <property type="protein sequence ID" value="CAE6351818.1"/>
    <property type="molecule type" value="Genomic_DNA"/>
</dbReference>
<evidence type="ECO:0000313" key="12">
    <source>
        <dbReference type="EMBL" id="CAE6351818.1"/>
    </source>
</evidence>
<keyword evidence="5 10" id="KW-0999">Mitochondrion inner membrane</keyword>
<dbReference type="Pfam" id="PF10443">
    <property type="entry name" value="RNA12"/>
    <property type="match status" value="1"/>
</dbReference>
<dbReference type="InterPro" id="IPR039627">
    <property type="entry name" value="Yme2_C"/>
</dbReference>
<feature type="non-terminal residue" evidence="12">
    <location>
        <position position="1"/>
    </location>
</feature>
<evidence type="ECO:0000259" key="11">
    <source>
        <dbReference type="Pfam" id="PF10443"/>
    </source>
</evidence>
<evidence type="ECO:0000256" key="10">
    <source>
        <dbReference type="RuleBase" id="RU367108"/>
    </source>
</evidence>
<keyword evidence="10" id="KW-0507">mRNA processing</keyword>
<evidence type="ECO:0000256" key="9">
    <source>
        <dbReference type="ARBA" id="ARBA00025276"/>
    </source>
</evidence>
<keyword evidence="4" id="KW-0812">Transmembrane</keyword>
<dbReference type="InterPro" id="IPR018850">
    <property type="entry name" value="Mt_escape_2_C"/>
</dbReference>
<dbReference type="PANTHER" id="PTHR32198">
    <property type="entry name" value="MITOCHONDRIAL ESCAPE PROTEIN 2"/>
    <property type="match status" value="1"/>
</dbReference>
<dbReference type="GO" id="GO:0003723">
    <property type="term" value="F:RNA binding"/>
    <property type="evidence" value="ECO:0007669"/>
    <property type="project" value="UniProtKB-UniRule"/>
</dbReference>
<dbReference type="PANTHER" id="PTHR32198:SF2">
    <property type="entry name" value="MITOCHONDRIAL ESCAPE PROTEIN 2"/>
    <property type="match status" value="1"/>
</dbReference>
<evidence type="ECO:0000256" key="5">
    <source>
        <dbReference type="ARBA" id="ARBA00022792"/>
    </source>
</evidence>
<evidence type="ECO:0000256" key="1">
    <source>
        <dbReference type="ARBA" id="ARBA00004434"/>
    </source>
</evidence>
<evidence type="ECO:0000313" key="13">
    <source>
        <dbReference type="Proteomes" id="UP000663826"/>
    </source>
</evidence>
<keyword evidence="8" id="KW-0472">Membrane</keyword>
<protein>
    <recommendedName>
        <fullName evidence="3 10">Mitochondrial escape protein 2</fullName>
    </recommendedName>
</protein>
<evidence type="ECO:0000256" key="8">
    <source>
        <dbReference type="ARBA" id="ARBA00023136"/>
    </source>
</evidence>
<keyword evidence="10" id="KW-0694">RNA-binding</keyword>
<feature type="domain" description="Mitochondrial escape protein 2 C-terminal" evidence="11">
    <location>
        <begin position="241"/>
        <end position="338"/>
    </location>
</feature>